<dbReference type="Gene3D" id="3.40.190.10">
    <property type="entry name" value="Periplasmic binding protein-like II"/>
    <property type="match status" value="2"/>
</dbReference>
<dbReference type="EMBL" id="FMZZ01000002">
    <property type="protein sequence ID" value="SDC47244.1"/>
    <property type="molecule type" value="Genomic_DNA"/>
</dbReference>
<evidence type="ECO:0000256" key="1">
    <source>
        <dbReference type="ARBA" id="ARBA00010333"/>
    </source>
</evidence>
<dbReference type="SUPFAM" id="SSF53850">
    <property type="entry name" value="Periplasmic binding protein-like II"/>
    <property type="match status" value="1"/>
</dbReference>
<dbReference type="PANTHER" id="PTHR30085">
    <property type="entry name" value="AMINO ACID ABC TRANSPORTER PERMEASE"/>
    <property type="match status" value="1"/>
</dbReference>
<dbReference type="PROSITE" id="PS51257">
    <property type="entry name" value="PROKAR_LIPOPROTEIN"/>
    <property type="match status" value="1"/>
</dbReference>
<evidence type="ECO:0000256" key="4">
    <source>
        <dbReference type="RuleBase" id="RU003744"/>
    </source>
</evidence>
<sequence>MRLRGLMVGAVTAALALSMAACGESNDAGTANPPVNTQANFEAGTTMAKLKDAGTVTIGTKVDQPLFGLKELDGTYTGFDVEIAKLIAAKLGIPADKIKWEETPSKVREEVIEQGKVDFVVATYTINDKRKERISFAGPYYEAGQDLMVKSDDSAITGPEALKAANAKVCSVTGSTPAEKIKQYVDPANLVLFDVYSKCADALRTGQVQAVTTDNVILLGLIADSNSAFKLVNKPFTKEPYGIGVKKGDVKFCEFINQTLKDAAADGSYAKAWKDTAGKVAPDAPALPTLAACS</sequence>
<evidence type="ECO:0000259" key="6">
    <source>
        <dbReference type="SMART" id="SM00062"/>
    </source>
</evidence>
<gene>
    <name evidence="7" type="ORF">SAMN05216174_102260</name>
</gene>
<dbReference type="PROSITE" id="PS01039">
    <property type="entry name" value="SBP_BACTERIAL_3"/>
    <property type="match status" value="1"/>
</dbReference>
<protein>
    <submittedName>
        <fullName evidence="7">Amino acid ABC transporter substrate-binding protein, PAAT family</fullName>
    </submittedName>
</protein>
<evidence type="ECO:0000256" key="5">
    <source>
        <dbReference type="SAM" id="SignalP"/>
    </source>
</evidence>
<dbReference type="GO" id="GO:0030288">
    <property type="term" value="C:outer membrane-bounded periplasmic space"/>
    <property type="evidence" value="ECO:0007669"/>
    <property type="project" value="TreeGrafter"/>
</dbReference>
<evidence type="ECO:0000256" key="3">
    <source>
        <dbReference type="ARBA" id="ARBA00022729"/>
    </source>
</evidence>
<dbReference type="Pfam" id="PF00497">
    <property type="entry name" value="SBP_bac_3"/>
    <property type="match status" value="1"/>
</dbReference>
<proteinExistence type="inferred from homology"/>
<reference evidence="8" key="1">
    <citation type="submission" date="2016-10" db="EMBL/GenBank/DDBJ databases">
        <authorList>
            <person name="Varghese N."/>
            <person name="Submissions S."/>
        </authorList>
    </citation>
    <scope>NUCLEOTIDE SEQUENCE [LARGE SCALE GENOMIC DNA]</scope>
    <source>
        <strain evidence="8">IBRC-M 10403</strain>
    </source>
</reference>
<evidence type="ECO:0000256" key="2">
    <source>
        <dbReference type="ARBA" id="ARBA00022448"/>
    </source>
</evidence>
<dbReference type="GO" id="GO:0006865">
    <property type="term" value="P:amino acid transport"/>
    <property type="evidence" value="ECO:0007669"/>
    <property type="project" value="TreeGrafter"/>
</dbReference>
<dbReference type="PANTHER" id="PTHR30085:SF6">
    <property type="entry name" value="ABC TRANSPORTER GLUTAMINE-BINDING PROTEIN GLNH"/>
    <property type="match status" value="1"/>
</dbReference>
<dbReference type="RefSeq" id="WP_091449027.1">
    <property type="nucleotide sequence ID" value="NZ_FMZZ01000002.1"/>
</dbReference>
<accession>A0A1G6LW01</accession>
<dbReference type="AlphaFoldDB" id="A0A1G6LW01"/>
<keyword evidence="2" id="KW-0813">Transport</keyword>
<dbReference type="OrthoDB" id="9807888at2"/>
<dbReference type="InterPro" id="IPR051455">
    <property type="entry name" value="Bact_solute-bind_prot3"/>
</dbReference>
<dbReference type="InterPro" id="IPR018313">
    <property type="entry name" value="SBP_3_CS"/>
</dbReference>
<dbReference type="SMART" id="SM00062">
    <property type="entry name" value="PBPb"/>
    <property type="match status" value="1"/>
</dbReference>
<organism evidence="7 8">
    <name type="scientific">Actinokineospora iranica</name>
    <dbReference type="NCBI Taxonomy" id="1271860"/>
    <lineage>
        <taxon>Bacteria</taxon>
        <taxon>Bacillati</taxon>
        <taxon>Actinomycetota</taxon>
        <taxon>Actinomycetes</taxon>
        <taxon>Pseudonocardiales</taxon>
        <taxon>Pseudonocardiaceae</taxon>
        <taxon>Actinokineospora</taxon>
    </lineage>
</organism>
<name>A0A1G6LW01_9PSEU</name>
<evidence type="ECO:0000313" key="8">
    <source>
        <dbReference type="Proteomes" id="UP000199501"/>
    </source>
</evidence>
<dbReference type="STRING" id="1271860.SAMN05216174_102260"/>
<feature type="domain" description="Solute-binding protein family 3/N-terminal" evidence="6">
    <location>
        <begin position="55"/>
        <end position="280"/>
    </location>
</feature>
<keyword evidence="8" id="KW-1185">Reference proteome</keyword>
<feature type="signal peptide" evidence="5">
    <location>
        <begin position="1"/>
        <end position="23"/>
    </location>
</feature>
<feature type="chain" id="PRO_5011466162" evidence="5">
    <location>
        <begin position="24"/>
        <end position="294"/>
    </location>
</feature>
<dbReference type="Proteomes" id="UP000199501">
    <property type="component" value="Unassembled WGS sequence"/>
</dbReference>
<dbReference type="InterPro" id="IPR001638">
    <property type="entry name" value="Solute-binding_3/MltF_N"/>
</dbReference>
<dbReference type="GO" id="GO:0005576">
    <property type="term" value="C:extracellular region"/>
    <property type="evidence" value="ECO:0007669"/>
    <property type="project" value="TreeGrafter"/>
</dbReference>
<dbReference type="CDD" id="cd13690">
    <property type="entry name" value="PBP2_GluB"/>
    <property type="match status" value="1"/>
</dbReference>
<comment type="similarity">
    <text evidence="1 4">Belongs to the bacterial solute-binding protein 3 family.</text>
</comment>
<keyword evidence="3 5" id="KW-0732">Signal</keyword>
<evidence type="ECO:0000313" key="7">
    <source>
        <dbReference type="EMBL" id="SDC47244.1"/>
    </source>
</evidence>